<name>A0A8J2JPR0_9HEXA</name>
<sequence>MYKFMVTLSVQDVVDALIFALSAPETAQVHDILIRPTGQEGYQVRYVWVYNIIPAKFLKMLRCTCCSWTDIRKFLYE</sequence>
<comment type="caution">
    <text evidence="1">The sequence shown here is derived from an EMBL/GenBank/DDBJ whole genome shotgun (WGS) entry which is preliminary data.</text>
</comment>
<dbReference type="OrthoDB" id="1933717at2759"/>
<gene>
    <name evidence="1" type="ORF">AFUS01_LOCUS13690</name>
</gene>
<organism evidence="1 2">
    <name type="scientific">Allacma fusca</name>
    <dbReference type="NCBI Taxonomy" id="39272"/>
    <lineage>
        <taxon>Eukaryota</taxon>
        <taxon>Metazoa</taxon>
        <taxon>Ecdysozoa</taxon>
        <taxon>Arthropoda</taxon>
        <taxon>Hexapoda</taxon>
        <taxon>Collembola</taxon>
        <taxon>Symphypleona</taxon>
        <taxon>Sminthuridae</taxon>
        <taxon>Allacma</taxon>
    </lineage>
</organism>
<evidence type="ECO:0000313" key="2">
    <source>
        <dbReference type="Proteomes" id="UP000708208"/>
    </source>
</evidence>
<dbReference type="Proteomes" id="UP000708208">
    <property type="component" value="Unassembled WGS sequence"/>
</dbReference>
<protein>
    <submittedName>
        <fullName evidence="1">Uncharacterized protein</fullName>
    </submittedName>
</protein>
<dbReference type="EMBL" id="CAJVCH010112570">
    <property type="protein sequence ID" value="CAG7724687.1"/>
    <property type="molecule type" value="Genomic_DNA"/>
</dbReference>
<keyword evidence="2" id="KW-1185">Reference proteome</keyword>
<evidence type="ECO:0000313" key="1">
    <source>
        <dbReference type="EMBL" id="CAG7724687.1"/>
    </source>
</evidence>
<proteinExistence type="predicted"/>
<accession>A0A8J2JPR0</accession>
<reference evidence="1" key="1">
    <citation type="submission" date="2021-06" db="EMBL/GenBank/DDBJ databases">
        <authorList>
            <person name="Hodson N. C."/>
            <person name="Mongue J. A."/>
            <person name="Jaron S. K."/>
        </authorList>
    </citation>
    <scope>NUCLEOTIDE SEQUENCE</scope>
</reference>
<dbReference type="AlphaFoldDB" id="A0A8J2JPR0"/>